<organism evidence="1 2">
    <name type="scientific">Nemorincola caseinilytica</name>
    <dbReference type="NCBI Taxonomy" id="2054315"/>
    <lineage>
        <taxon>Bacteria</taxon>
        <taxon>Pseudomonadati</taxon>
        <taxon>Bacteroidota</taxon>
        <taxon>Chitinophagia</taxon>
        <taxon>Chitinophagales</taxon>
        <taxon>Chitinophagaceae</taxon>
        <taxon>Nemorincola</taxon>
    </lineage>
</organism>
<reference evidence="2" key="1">
    <citation type="journal article" date="2019" name="Int. J. Syst. Evol. Microbiol.">
        <title>The Global Catalogue of Microorganisms (GCM) 10K type strain sequencing project: providing services to taxonomists for standard genome sequencing and annotation.</title>
        <authorList>
            <consortium name="The Broad Institute Genomics Platform"/>
            <consortium name="The Broad Institute Genome Sequencing Center for Infectious Disease"/>
            <person name="Wu L."/>
            <person name="Ma J."/>
        </authorList>
    </citation>
    <scope>NUCLEOTIDE SEQUENCE [LARGE SCALE GENOMIC DNA]</scope>
    <source>
        <strain evidence="2">JCM 32105</strain>
    </source>
</reference>
<name>A0ABP8NQ22_9BACT</name>
<comment type="caution">
    <text evidence="1">The sequence shown here is derived from an EMBL/GenBank/DDBJ whole genome shotgun (WGS) entry which is preliminary data.</text>
</comment>
<proteinExistence type="predicted"/>
<accession>A0ABP8NQ22</accession>
<evidence type="ECO:0000313" key="2">
    <source>
        <dbReference type="Proteomes" id="UP001500067"/>
    </source>
</evidence>
<keyword evidence="2" id="KW-1185">Reference proteome</keyword>
<gene>
    <name evidence="1" type="ORF">GCM10023093_28250</name>
</gene>
<evidence type="ECO:0000313" key="1">
    <source>
        <dbReference type="EMBL" id="GAA4469217.1"/>
    </source>
</evidence>
<dbReference type="EMBL" id="BAABFA010000023">
    <property type="protein sequence ID" value="GAA4469217.1"/>
    <property type="molecule type" value="Genomic_DNA"/>
</dbReference>
<protein>
    <submittedName>
        <fullName evidence="1">Uncharacterized protein</fullName>
    </submittedName>
</protein>
<dbReference type="RefSeq" id="WP_345084512.1">
    <property type="nucleotide sequence ID" value="NZ_BAABFA010000023.1"/>
</dbReference>
<sequence>MKDQSLKLWQEFRRSFIFHLKNTPQEKYYGMLDQTTNVSIKKNRTNFYSNYFIDKIALDLELEKEKKEFLKIDISLVQRSVNFGWPVRKIFIEVENDLDGDPEREVQKLCSVYAPLKILIVWTWNSWDTIRQDHLVDNWSYILNSYHDVFVDLAGTFIVIIAETNFNSNTKKIRFLATSWNETQKTFDAEEVLFERTF</sequence>
<dbReference type="Proteomes" id="UP001500067">
    <property type="component" value="Unassembled WGS sequence"/>
</dbReference>